<feature type="transmembrane region" description="Helical" evidence="2">
    <location>
        <begin position="76"/>
        <end position="95"/>
    </location>
</feature>
<feature type="transmembrane region" description="Helical" evidence="2">
    <location>
        <begin position="45"/>
        <end position="64"/>
    </location>
</feature>
<dbReference type="EMBL" id="PDKV01000002">
    <property type="protein sequence ID" value="PIB80677.1"/>
    <property type="molecule type" value="Genomic_DNA"/>
</dbReference>
<protein>
    <submittedName>
        <fullName evidence="4">Acyltransferase</fullName>
    </submittedName>
</protein>
<name>A0A2G5PQT9_MYCCE</name>
<evidence type="ECO:0000313" key="5">
    <source>
        <dbReference type="Proteomes" id="UP000230971"/>
    </source>
</evidence>
<dbReference type="Proteomes" id="UP000230971">
    <property type="component" value="Unassembled WGS sequence"/>
</dbReference>
<dbReference type="GO" id="GO:0016747">
    <property type="term" value="F:acyltransferase activity, transferring groups other than amino-acyl groups"/>
    <property type="evidence" value="ECO:0007669"/>
    <property type="project" value="InterPro"/>
</dbReference>
<feature type="transmembrane region" description="Helical" evidence="2">
    <location>
        <begin position="164"/>
        <end position="184"/>
    </location>
</feature>
<dbReference type="InterPro" id="IPR050879">
    <property type="entry name" value="Acyltransferase_3"/>
</dbReference>
<gene>
    <name evidence="4" type="ORF">CQY23_03330</name>
</gene>
<feature type="transmembrane region" description="Helical" evidence="2">
    <location>
        <begin position="12"/>
        <end position="30"/>
    </location>
</feature>
<dbReference type="GO" id="GO:0016020">
    <property type="term" value="C:membrane"/>
    <property type="evidence" value="ECO:0007669"/>
    <property type="project" value="TreeGrafter"/>
</dbReference>
<keyword evidence="4" id="KW-0808">Transferase</keyword>
<organism evidence="4 5">
    <name type="scientific">Mycobacterium celatum</name>
    <dbReference type="NCBI Taxonomy" id="28045"/>
    <lineage>
        <taxon>Bacteria</taxon>
        <taxon>Bacillati</taxon>
        <taxon>Actinomycetota</taxon>
        <taxon>Actinomycetes</taxon>
        <taxon>Mycobacteriales</taxon>
        <taxon>Mycobacteriaceae</taxon>
        <taxon>Mycobacterium</taxon>
    </lineage>
</organism>
<dbReference type="GO" id="GO:0000271">
    <property type="term" value="P:polysaccharide biosynthetic process"/>
    <property type="evidence" value="ECO:0007669"/>
    <property type="project" value="TreeGrafter"/>
</dbReference>
<keyword evidence="2" id="KW-0472">Membrane</keyword>
<dbReference type="PANTHER" id="PTHR23028:SF53">
    <property type="entry name" value="ACYL_TRANSF_3 DOMAIN-CONTAINING PROTEIN"/>
    <property type="match status" value="1"/>
</dbReference>
<feature type="transmembrane region" description="Helical" evidence="2">
    <location>
        <begin position="137"/>
        <end position="157"/>
    </location>
</feature>
<feature type="transmembrane region" description="Helical" evidence="2">
    <location>
        <begin position="235"/>
        <end position="253"/>
    </location>
</feature>
<proteinExistence type="predicted"/>
<evidence type="ECO:0000256" key="1">
    <source>
        <dbReference type="SAM" id="MobiDB-lite"/>
    </source>
</evidence>
<keyword evidence="2" id="KW-0812">Transmembrane</keyword>
<sequence length="367" mass="40407">MGQVFDPRCNALNAWRLTLATGVILVHAYLCITHHVPSGQVLGDIWVDGFFAISGFLITGSWLNKRQSRVYFAARGLRIFPGLWVCLIVIAFILAPATGTVKLSSQIAFVLKNGTLLPLQPDIDGTPLQTHYHIWDGSLWTLLFEALFYVLIAVVGSMGLLKRWFISAAFVAAVTWMALLVAFLPPASFFREMLESGQPVGPDVFLMLVQGITARLLIMFLAGAVLYLYRDKIPANWTLVAVSAILAAVSMLLPDYRLVGAIPLAYMIIVSGALIRHKRLQLHNDLSYGTYIYSFPLQQLLLIVGLSASPLLFAAISTAVTLPVAALSWFLVERPSMRLKNRIKQRANGGVPAHQHQMAQLDPEPTA</sequence>
<feature type="transmembrane region" description="Helical" evidence="2">
    <location>
        <begin position="259"/>
        <end position="276"/>
    </location>
</feature>
<feature type="domain" description="Acyltransferase 3" evidence="3">
    <location>
        <begin position="11"/>
        <end position="327"/>
    </location>
</feature>
<reference evidence="4 5" key="1">
    <citation type="journal article" date="2017" name="Infect. Genet. Evol.">
        <title>The new phylogeny of the genus Mycobacterium: The old and the news.</title>
        <authorList>
            <person name="Tortoli E."/>
            <person name="Fedrizzi T."/>
            <person name="Meehan C.J."/>
            <person name="Trovato A."/>
            <person name="Grottola A."/>
            <person name="Giacobazzi E."/>
            <person name="Serpini G.F."/>
            <person name="Tagliazucchi S."/>
            <person name="Fabio A."/>
            <person name="Bettua C."/>
            <person name="Bertorelli R."/>
            <person name="Frascaro F."/>
            <person name="De Sanctis V."/>
            <person name="Pecorari M."/>
            <person name="Jousson O."/>
            <person name="Segata N."/>
            <person name="Cirillo D.M."/>
        </authorList>
    </citation>
    <scope>NUCLEOTIDE SEQUENCE [LARGE SCALE GENOMIC DNA]</scope>
    <source>
        <strain evidence="4 5">NCTC 12882</strain>
    </source>
</reference>
<keyword evidence="2" id="KW-1133">Transmembrane helix</keyword>
<evidence type="ECO:0000313" key="4">
    <source>
        <dbReference type="EMBL" id="PIB80677.1"/>
    </source>
</evidence>
<dbReference type="OrthoDB" id="9796461at2"/>
<dbReference type="AlphaFoldDB" id="A0A2G5PQT9"/>
<feature type="transmembrane region" description="Helical" evidence="2">
    <location>
        <begin position="288"/>
        <end position="306"/>
    </location>
</feature>
<evidence type="ECO:0000256" key="2">
    <source>
        <dbReference type="SAM" id="Phobius"/>
    </source>
</evidence>
<evidence type="ECO:0000259" key="3">
    <source>
        <dbReference type="Pfam" id="PF01757"/>
    </source>
</evidence>
<accession>A0A2G5PQT9</accession>
<dbReference type="InterPro" id="IPR002656">
    <property type="entry name" value="Acyl_transf_3_dom"/>
</dbReference>
<dbReference type="PANTHER" id="PTHR23028">
    <property type="entry name" value="ACETYLTRANSFERASE"/>
    <property type="match status" value="1"/>
</dbReference>
<feature type="region of interest" description="Disordered" evidence="1">
    <location>
        <begin position="348"/>
        <end position="367"/>
    </location>
</feature>
<feature type="transmembrane region" description="Helical" evidence="2">
    <location>
        <begin position="204"/>
        <end position="228"/>
    </location>
</feature>
<dbReference type="Pfam" id="PF01757">
    <property type="entry name" value="Acyl_transf_3"/>
    <property type="match status" value="1"/>
</dbReference>
<comment type="caution">
    <text evidence="4">The sequence shown here is derived from an EMBL/GenBank/DDBJ whole genome shotgun (WGS) entry which is preliminary data.</text>
</comment>
<keyword evidence="4" id="KW-0012">Acyltransferase</keyword>
<feature type="transmembrane region" description="Helical" evidence="2">
    <location>
        <begin position="312"/>
        <end position="332"/>
    </location>
</feature>